<protein>
    <submittedName>
        <fullName evidence="1">Uncharacterized protein</fullName>
    </submittedName>
</protein>
<dbReference type="PANTHER" id="PTHR11005">
    <property type="entry name" value="LYSOSOMAL ACID LIPASE-RELATED"/>
    <property type="match status" value="1"/>
</dbReference>
<dbReference type="Gene3D" id="3.40.50.1820">
    <property type="entry name" value="alpha/beta hydrolase"/>
    <property type="match status" value="1"/>
</dbReference>
<dbReference type="EMBL" id="BDGG01000003">
    <property type="protein sequence ID" value="GAU94987.1"/>
    <property type="molecule type" value="Genomic_DNA"/>
</dbReference>
<dbReference type="OrthoDB" id="9974421at2759"/>
<organism evidence="1 2">
    <name type="scientific">Ramazzottius varieornatus</name>
    <name type="common">Water bear</name>
    <name type="synonym">Tardigrade</name>
    <dbReference type="NCBI Taxonomy" id="947166"/>
    <lineage>
        <taxon>Eukaryota</taxon>
        <taxon>Metazoa</taxon>
        <taxon>Ecdysozoa</taxon>
        <taxon>Tardigrada</taxon>
        <taxon>Eutardigrada</taxon>
        <taxon>Parachela</taxon>
        <taxon>Hypsibioidea</taxon>
        <taxon>Ramazzottiidae</taxon>
        <taxon>Ramazzottius</taxon>
    </lineage>
</organism>
<accession>A0A1D1V5M9</accession>
<proteinExistence type="predicted"/>
<name>A0A1D1V5M9_RAMVA</name>
<comment type="caution">
    <text evidence="1">The sequence shown here is derived from an EMBL/GenBank/DDBJ whole genome shotgun (WGS) entry which is preliminary data.</text>
</comment>
<evidence type="ECO:0000313" key="2">
    <source>
        <dbReference type="Proteomes" id="UP000186922"/>
    </source>
</evidence>
<dbReference type="InterPro" id="IPR029058">
    <property type="entry name" value="AB_hydrolase_fold"/>
</dbReference>
<gene>
    <name evidence="1" type="primary">RvY_06679-1</name>
    <name evidence="1" type="synonym">RvY_06679.1</name>
    <name evidence="1" type="ORF">RvY_06679</name>
</gene>
<reference evidence="1 2" key="1">
    <citation type="journal article" date="2016" name="Nat. Commun.">
        <title>Extremotolerant tardigrade genome and improved radiotolerance of human cultured cells by tardigrade-unique protein.</title>
        <authorList>
            <person name="Hashimoto T."/>
            <person name="Horikawa D.D."/>
            <person name="Saito Y."/>
            <person name="Kuwahara H."/>
            <person name="Kozuka-Hata H."/>
            <person name="Shin-I T."/>
            <person name="Minakuchi Y."/>
            <person name="Ohishi K."/>
            <person name="Motoyama A."/>
            <person name="Aizu T."/>
            <person name="Enomoto A."/>
            <person name="Kondo K."/>
            <person name="Tanaka S."/>
            <person name="Hara Y."/>
            <person name="Koshikawa S."/>
            <person name="Sagara H."/>
            <person name="Miura T."/>
            <person name="Yokobori S."/>
            <person name="Miyagawa K."/>
            <person name="Suzuki Y."/>
            <person name="Kubo T."/>
            <person name="Oyama M."/>
            <person name="Kohara Y."/>
            <person name="Fujiyama A."/>
            <person name="Arakawa K."/>
            <person name="Katayama T."/>
            <person name="Toyoda A."/>
            <person name="Kunieda T."/>
        </authorList>
    </citation>
    <scope>NUCLEOTIDE SEQUENCE [LARGE SCALE GENOMIC DNA]</scope>
    <source>
        <strain evidence="1 2">YOKOZUNA-1</strain>
    </source>
</reference>
<dbReference type="SUPFAM" id="SSF53474">
    <property type="entry name" value="alpha/beta-Hydrolases"/>
    <property type="match status" value="1"/>
</dbReference>
<keyword evidence="2" id="KW-1185">Reference proteome</keyword>
<dbReference type="AlphaFoldDB" id="A0A1D1V5M9"/>
<dbReference type="Proteomes" id="UP000186922">
    <property type="component" value="Unassembled WGS sequence"/>
</dbReference>
<evidence type="ECO:0000313" key="1">
    <source>
        <dbReference type="EMBL" id="GAU94987.1"/>
    </source>
</evidence>
<sequence length="139" mass="16180">MRATYEIESADTSGCVHSAQPIRDFKSKYFPLRSTRNMKNFSSPDRTFVHETLRHFPLRCQKCDFGSEKENMKHYGSNQPPEYPIADLKVPIALIYSDNDWLATPKDVLCIGLHITLLKLMAKKLIKLFRFWATRGIER</sequence>